<name>A0ABN8SNT9_9CNID</name>
<accession>A0ABN8SNT9</accession>
<keyword evidence="3" id="KW-1185">Reference proteome</keyword>
<organism evidence="2 3">
    <name type="scientific">Porites evermanni</name>
    <dbReference type="NCBI Taxonomy" id="104178"/>
    <lineage>
        <taxon>Eukaryota</taxon>
        <taxon>Metazoa</taxon>
        <taxon>Cnidaria</taxon>
        <taxon>Anthozoa</taxon>
        <taxon>Hexacorallia</taxon>
        <taxon>Scleractinia</taxon>
        <taxon>Fungiina</taxon>
        <taxon>Poritidae</taxon>
        <taxon>Porites</taxon>
    </lineage>
</organism>
<dbReference type="Gene3D" id="3.40.50.300">
    <property type="entry name" value="P-loop containing nucleotide triphosphate hydrolases"/>
    <property type="match status" value="1"/>
</dbReference>
<gene>
    <name evidence="2" type="ORF">PEVE_00024387</name>
</gene>
<feature type="domain" description="Helicase C-terminal" evidence="1">
    <location>
        <begin position="1"/>
        <end position="129"/>
    </location>
</feature>
<dbReference type="CDD" id="cd18787">
    <property type="entry name" value="SF2_C_DEAD"/>
    <property type="match status" value="1"/>
</dbReference>
<proteinExistence type="predicted"/>
<dbReference type="SMART" id="SM00490">
    <property type="entry name" value="HELICc"/>
    <property type="match status" value="1"/>
</dbReference>
<evidence type="ECO:0000313" key="3">
    <source>
        <dbReference type="Proteomes" id="UP001159427"/>
    </source>
</evidence>
<dbReference type="PANTHER" id="PTHR47958">
    <property type="entry name" value="ATP-DEPENDENT RNA HELICASE DBP3"/>
    <property type="match status" value="1"/>
</dbReference>
<evidence type="ECO:0000259" key="1">
    <source>
        <dbReference type="PROSITE" id="PS51194"/>
    </source>
</evidence>
<dbReference type="Pfam" id="PF00271">
    <property type="entry name" value="Helicase_C"/>
    <property type="match status" value="1"/>
</dbReference>
<feature type="non-terminal residue" evidence="2">
    <location>
        <position position="1"/>
    </location>
</feature>
<dbReference type="SUPFAM" id="SSF52540">
    <property type="entry name" value="P-loop containing nucleoside triphosphate hydrolases"/>
    <property type="match status" value="1"/>
</dbReference>
<dbReference type="InterPro" id="IPR001650">
    <property type="entry name" value="Helicase_C-like"/>
</dbReference>
<protein>
    <recommendedName>
        <fullName evidence="1">Helicase C-terminal domain-containing protein</fullName>
    </recommendedName>
</protein>
<dbReference type="InterPro" id="IPR027417">
    <property type="entry name" value="P-loop_NTPase"/>
</dbReference>
<evidence type="ECO:0000313" key="2">
    <source>
        <dbReference type="EMBL" id="CAH3192691.1"/>
    </source>
</evidence>
<dbReference type="EMBL" id="CALNXI010003260">
    <property type="protein sequence ID" value="CAH3192691.1"/>
    <property type="molecule type" value="Genomic_DNA"/>
</dbReference>
<reference evidence="2 3" key="1">
    <citation type="submission" date="2022-05" db="EMBL/GenBank/DDBJ databases">
        <authorList>
            <consortium name="Genoscope - CEA"/>
            <person name="William W."/>
        </authorList>
    </citation>
    <scope>NUCLEOTIDE SEQUENCE [LARGE SCALE GENOMIC DNA]</scope>
</reference>
<comment type="caution">
    <text evidence="2">The sequence shown here is derived from an EMBL/GenBank/DDBJ whole genome shotgun (WGS) entry which is preliminary data.</text>
</comment>
<dbReference type="Proteomes" id="UP001159427">
    <property type="component" value="Unassembled WGS sequence"/>
</dbReference>
<dbReference type="PROSITE" id="PS51194">
    <property type="entry name" value="HELICASE_CTER"/>
    <property type="match status" value="1"/>
</dbReference>
<sequence length="129" mass="14191">FLSAGSVLIFVTKKADSEELAAKLKTKDFDVLLLHGDMDQFERNKVINAFKRQEVPVLVATDVAARGLDIPSIKTVINYDVARDIHTHTHRIGRTGRAGEKGVAYTLITPADQNFSGDLVRNLVSSNNN</sequence>